<dbReference type="Pfam" id="PF06940">
    <property type="entry name" value="DUF1287"/>
    <property type="match status" value="1"/>
</dbReference>
<evidence type="ECO:0000313" key="2">
    <source>
        <dbReference type="Proteomes" id="UP000501939"/>
    </source>
</evidence>
<evidence type="ECO:0000313" key="1">
    <source>
        <dbReference type="EMBL" id="QIO10248.1"/>
    </source>
</evidence>
<keyword evidence="2" id="KW-1185">Reference proteome</keyword>
<dbReference type="Proteomes" id="UP000501939">
    <property type="component" value="Chromosome"/>
</dbReference>
<name>A0A6G8S861_9GAMM</name>
<protein>
    <submittedName>
        <fullName evidence="1">DUF1287 domain-containing protein</fullName>
    </submittedName>
</protein>
<dbReference type="KEGG" id="alj:G8D99_15350"/>
<organism evidence="1 2">
    <name type="scientific">Acinetobacter lanii</name>
    <dbReference type="NCBI Taxonomy" id="2715163"/>
    <lineage>
        <taxon>Bacteria</taxon>
        <taxon>Pseudomonadati</taxon>
        <taxon>Pseudomonadota</taxon>
        <taxon>Gammaproteobacteria</taxon>
        <taxon>Moraxellales</taxon>
        <taxon>Moraxellaceae</taxon>
        <taxon>Acinetobacter</taxon>
    </lineage>
</organism>
<dbReference type="InterPro" id="IPR009706">
    <property type="entry name" value="DUF1287"/>
</dbReference>
<sequence>MIKQIFSNRWAGLIFILSVLCVPLKALAFSQTLLVTDARKQIGMTLFYDPAYSELSYPLGDVPLIKGVCTDVIVRALRLQGIDLQQQIHEDMKANFKRYPQKWGLKAPDSNIDHRRVPNIMTYFKRQGYEVKDAKFLAGDIVAWDLGNGLTHIGIVSNKKNASNKTPLIIHNIGNGTVENDILQAYKIIGHYRISAGKLRI</sequence>
<dbReference type="EMBL" id="CP049916">
    <property type="protein sequence ID" value="QIO10248.1"/>
    <property type="molecule type" value="Genomic_DNA"/>
</dbReference>
<dbReference type="PIRSF" id="PIRSF011444">
    <property type="entry name" value="DUF1287"/>
    <property type="match status" value="1"/>
</dbReference>
<dbReference type="AlphaFoldDB" id="A0A6G8S861"/>
<accession>A0A6G8S861</accession>
<proteinExistence type="predicted"/>
<reference evidence="1 2" key="1">
    <citation type="submission" date="2020-03" db="EMBL/GenBank/DDBJ databases">
        <authorList>
            <person name="Zhu W."/>
        </authorList>
    </citation>
    <scope>NUCLEOTIDE SEQUENCE [LARGE SCALE GENOMIC DNA]</scope>
    <source>
        <strain evidence="1 2">185</strain>
    </source>
</reference>
<gene>
    <name evidence="1" type="ORF">G8D99_15350</name>
</gene>